<evidence type="ECO:0000313" key="1">
    <source>
        <dbReference type="EMBL" id="CAB4169776.1"/>
    </source>
</evidence>
<name>A0A6J5PIL2_9CAUD</name>
<gene>
    <name evidence="1" type="ORF">UFOVP901_1</name>
</gene>
<organism evidence="1">
    <name type="scientific">uncultured Caudovirales phage</name>
    <dbReference type="NCBI Taxonomy" id="2100421"/>
    <lineage>
        <taxon>Viruses</taxon>
        <taxon>Duplodnaviria</taxon>
        <taxon>Heunggongvirae</taxon>
        <taxon>Uroviricota</taxon>
        <taxon>Caudoviricetes</taxon>
        <taxon>Peduoviridae</taxon>
        <taxon>Maltschvirus</taxon>
        <taxon>Maltschvirus maltsch</taxon>
    </lineage>
</organism>
<reference evidence="1" key="1">
    <citation type="submission" date="2020-05" db="EMBL/GenBank/DDBJ databases">
        <authorList>
            <person name="Chiriac C."/>
            <person name="Salcher M."/>
            <person name="Ghai R."/>
            <person name="Kavagutti S V."/>
        </authorList>
    </citation>
    <scope>NUCLEOTIDE SEQUENCE</scope>
</reference>
<feature type="non-terminal residue" evidence="1">
    <location>
        <position position="56"/>
    </location>
</feature>
<proteinExistence type="predicted"/>
<protein>
    <submittedName>
        <fullName evidence="1">Uncharacterized protein</fullName>
    </submittedName>
</protein>
<dbReference type="EMBL" id="LR796852">
    <property type="protein sequence ID" value="CAB4169776.1"/>
    <property type="molecule type" value="Genomic_DNA"/>
</dbReference>
<sequence length="56" mass="6366">MSHQFTCEDCQKTFNATSSIDETPVNHPAYSDPDDFSLCDDCSVKFEALWKLRYGA</sequence>
<accession>A0A6J5PIL2</accession>